<dbReference type="NCBIfam" id="TIGR00231">
    <property type="entry name" value="small_GTP"/>
    <property type="match status" value="1"/>
</dbReference>
<dbReference type="FunFam" id="3.30.300.20:FF:000003">
    <property type="entry name" value="GTPase Era"/>
    <property type="match status" value="1"/>
</dbReference>
<dbReference type="GO" id="GO:0005886">
    <property type="term" value="C:plasma membrane"/>
    <property type="evidence" value="ECO:0007669"/>
    <property type="project" value="UniProtKB-SubCell"/>
</dbReference>
<keyword evidence="7" id="KW-0963">Cytoplasm</keyword>
<keyword evidence="3 7" id="KW-0690">Ribosome biogenesis</keyword>
<dbReference type="Gene3D" id="3.30.300.20">
    <property type="match status" value="1"/>
</dbReference>
<dbReference type="SUPFAM" id="SSF54814">
    <property type="entry name" value="Prokaryotic type KH domain (KH-domain type II)"/>
    <property type="match status" value="1"/>
</dbReference>
<dbReference type="InterPro" id="IPR009019">
    <property type="entry name" value="KH_sf_prok-type"/>
</dbReference>
<dbReference type="STRING" id="1586267.GCA_001418685_01097"/>
<feature type="domain" description="Era-type G" evidence="11">
    <location>
        <begin position="4"/>
        <end position="172"/>
    </location>
</feature>
<feature type="binding site" evidence="7">
    <location>
        <begin position="121"/>
        <end position="124"/>
    </location>
    <ligand>
        <name>GTP</name>
        <dbReference type="ChEBI" id="CHEBI:37565"/>
    </ligand>
</feature>
<evidence type="ECO:0000256" key="3">
    <source>
        <dbReference type="ARBA" id="ARBA00022517"/>
    </source>
</evidence>
<feature type="binding site" evidence="7">
    <location>
        <begin position="12"/>
        <end position="19"/>
    </location>
    <ligand>
        <name>GTP</name>
        <dbReference type="ChEBI" id="CHEBI:37565"/>
    </ligand>
</feature>
<dbReference type="PANTHER" id="PTHR42698">
    <property type="entry name" value="GTPASE ERA"/>
    <property type="match status" value="1"/>
</dbReference>
<evidence type="ECO:0000256" key="6">
    <source>
        <dbReference type="ARBA" id="ARBA00023134"/>
    </source>
</evidence>
<dbReference type="InterPro" id="IPR005225">
    <property type="entry name" value="Small_GTP-bd"/>
</dbReference>
<feature type="region of interest" description="G3" evidence="8">
    <location>
        <begin position="59"/>
        <end position="62"/>
    </location>
</feature>
<dbReference type="RefSeq" id="WP_055425454.1">
    <property type="nucleotide sequence ID" value="NZ_FCOR01000006.1"/>
</dbReference>
<evidence type="ECO:0000313" key="13">
    <source>
        <dbReference type="Proteomes" id="UP000182761"/>
    </source>
</evidence>
<dbReference type="SUPFAM" id="SSF52540">
    <property type="entry name" value="P-loop containing nucleoside triphosphate hydrolases"/>
    <property type="match status" value="1"/>
</dbReference>
<evidence type="ECO:0000313" key="12">
    <source>
        <dbReference type="EMBL" id="CVK16246.1"/>
    </source>
</evidence>
<keyword evidence="13" id="KW-1185">Reference proteome</keyword>
<organism evidence="12 13">
    <name type="scientific">Apibacter mensalis</name>
    <dbReference type="NCBI Taxonomy" id="1586267"/>
    <lineage>
        <taxon>Bacteria</taxon>
        <taxon>Pseudomonadati</taxon>
        <taxon>Bacteroidota</taxon>
        <taxon>Flavobacteriia</taxon>
        <taxon>Flavobacteriales</taxon>
        <taxon>Weeksellaceae</taxon>
        <taxon>Apibacter</taxon>
    </lineage>
</organism>
<dbReference type="OrthoDB" id="9805918at2"/>
<comment type="similarity">
    <text evidence="1 7 8 9">Belongs to the TRAFAC class TrmE-Era-EngA-EngB-Septin-like GTPase superfamily. Era GTPase family.</text>
</comment>
<keyword evidence="5 7" id="KW-0694">RNA-binding</keyword>
<evidence type="ECO:0000256" key="8">
    <source>
        <dbReference type="PROSITE-ProRule" id="PRU01050"/>
    </source>
</evidence>
<dbReference type="PANTHER" id="PTHR42698:SF1">
    <property type="entry name" value="GTPASE ERA, MITOCHONDRIAL"/>
    <property type="match status" value="1"/>
</dbReference>
<evidence type="ECO:0000256" key="7">
    <source>
        <dbReference type="HAMAP-Rule" id="MF_00367"/>
    </source>
</evidence>
<keyword evidence="6 7" id="KW-0342">GTP-binding</keyword>
<reference evidence="12 13" key="1">
    <citation type="submission" date="2016-01" db="EMBL/GenBank/DDBJ databases">
        <authorList>
            <person name="McClelland M."/>
            <person name="Jain A."/>
            <person name="Saraogi P."/>
            <person name="Mendelson R."/>
            <person name="Westerman R."/>
            <person name="SanMiguel P."/>
            <person name="Csonka L."/>
        </authorList>
    </citation>
    <scope>NUCLEOTIDE SEQUENCE [LARGE SCALE GENOMIC DNA]</scope>
    <source>
        <strain evidence="12 13">R-53146</strain>
    </source>
</reference>
<dbReference type="GO" id="GO:0003924">
    <property type="term" value="F:GTPase activity"/>
    <property type="evidence" value="ECO:0007669"/>
    <property type="project" value="UniProtKB-UniRule"/>
</dbReference>
<dbReference type="CDD" id="cd04163">
    <property type="entry name" value="Era"/>
    <property type="match status" value="1"/>
</dbReference>
<dbReference type="InterPro" id="IPR030388">
    <property type="entry name" value="G_ERA_dom"/>
</dbReference>
<dbReference type="GO" id="GO:0000028">
    <property type="term" value="P:ribosomal small subunit assembly"/>
    <property type="evidence" value="ECO:0007669"/>
    <property type="project" value="TreeGrafter"/>
</dbReference>
<comment type="subunit">
    <text evidence="7">Monomer.</text>
</comment>
<comment type="function">
    <text evidence="7">An essential GTPase that binds both GDP and GTP, with rapid nucleotide exchange. Plays a role in 16S rRNA processing and 30S ribosomal subunit biogenesis and possibly also in cell cycle regulation and energy metabolism.</text>
</comment>
<dbReference type="Proteomes" id="UP000182761">
    <property type="component" value="Unassembled WGS sequence"/>
</dbReference>
<dbReference type="InterPro" id="IPR004044">
    <property type="entry name" value="KH_dom_type_2"/>
</dbReference>
<feature type="region of interest" description="G4" evidence="8">
    <location>
        <begin position="121"/>
        <end position="124"/>
    </location>
</feature>
<proteinExistence type="inferred from homology"/>
<feature type="region of interest" description="G1" evidence="8">
    <location>
        <begin position="12"/>
        <end position="19"/>
    </location>
</feature>
<dbReference type="GO" id="GO:0005525">
    <property type="term" value="F:GTP binding"/>
    <property type="evidence" value="ECO:0007669"/>
    <property type="project" value="UniProtKB-UniRule"/>
</dbReference>
<dbReference type="InterPro" id="IPR015946">
    <property type="entry name" value="KH_dom-like_a/b"/>
</dbReference>
<evidence type="ECO:0000256" key="4">
    <source>
        <dbReference type="ARBA" id="ARBA00022741"/>
    </source>
</evidence>
<keyword evidence="4 7" id="KW-0547">Nucleotide-binding</keyword>
<dbReference type="Pfam" id="PF07650">
    <property type="entry name" value="KH_2"/>
    <property type="match status" value="1"/>
</dbReference>
<evidence type="ECO:0000256" key="5">
    <source>
        <dbReference type="ARBA" id="ARBA00022884"/>
    </source>
</evidence>
<evidence type="ECO:0000259" key="11">
    <source>
        <dbReference type="PROSITE" id="PS51713"/>
    </source>
</evidence>
<dbReference type="InterPro" id="IPR005662">
    <property type="entry name" value="GTPase_Era-like"/>
</dbReference>
<dbReference type="HAMAP" id="MF_00367">
    <property type="entry name" value="GTPase_Era"/>
    <property type="match status" value="1"/>
</dbReference>
<dbReference type="AlphaFoldDB" id="A0A0X3APG5"/>
<dbReference type="NCBIfam" id="NF000908">
    <property type="entry name" value="PRK00089.1"/>
    <property type="match status" value="1"/>
</dbReference>
<dbReference type="PRINTS" id="PR00326">
    <property type="entry name" value="GTP1OBG"/>
</dbReference>
<sequence length="296" mass="34141">MSHKSGFVSIVGKPNVGKSTLINQLIGEKLSIVTPKVQTTRHRVYGIWNDENTQIIFSDTPGIIQSPAYELQEKMNEFVKESFDDADLILFITEFGQDSNPSEFLIKKLNSVKIPVIVLLNKIDKAKDATNISESVAYWHNQLPNAEILPISALHSLNTELILPKIKSILPEMPPYYDKEQFTTLSARFFVNETVREKILLNYQKEIPYSVEVVTESFKEEDYIIRIESTIYVERNTQKGILIGHKGQKIQKVGTQARLDLEKFFNKKIFLNLYVKVKKDWRSNDRDLKNFGYIHT</sequence>
<dbReference type="PROSITE" id="PS50823">
    <property type="entry name" value="KH_TYPE_2"/>
    <property type="match status" value="1"/>
</dbReference>
<keyword evidence="7" id="KW-1003">Cell membrane</keyword>
<evidence type="ECO:0000256" key="9">
    <source>
        <dbReference type="RuleBase" id="RU003761"/>
    </source>
</evidence>
<dbReference type="Pfam" id="PF01926">
    <property type="entry name" value="MMR_HSR1"/>
    <property type="match status" value="1"/>
</dbReference>
<name>A0A0X3APG5_9FLAO</name>
<comment type="subcellular location">
    <subcellularLocation>
        <location evidence="7">Cytoplasm</location>
    </subcellularLocation>
    <subcellularLocation>
        <location evidence="7">Cell membrane</location>
        <topology evidence="7">Peripheral membrane protein</topology>
    </subcellularLocation>
</comment>
<feature type="binding site" evidence="7">
    <location>
        <begin position="59"/>
        <end position="63"/>
    </location>
    <ligand>
        <name>GTP</name>
        <dbReference type="ChEBI" id="CHEBI:37565"/>
    </ligand>
</feature>
<dbReference type="PROSITE" id="PS51713">
    <property type="entry name" value="G_ERA"/>
    <property type="match status" value="1"/>
</dbReference>
<dbReference type="InterPro" id="IPR006073">
    <property type="entry name" value="GTP-bd"/>
</dbReference>
<gene>
    <name evidence="7" type="primary">era</name>
    <name evidence="12" type="ORF">Ga0061079_10611</name>
</gene>
<protein>
    <recommendedName>
        <fullName evidence="2 7">GTPase Era</fullName>
    </recommendedName>
</protein>
<dbReference type="GO" id="GO:0005829">
    <property type="term" value="C:cytosol"/>
    <property type="evidence" value="ECO:0007669"/>
    <property type="project" value="TreeGrafter"/>
</dbReference>
<dbReference type="GO" id="GO:0070181">
    <property type="term" value="F:small ribosomal subunit rRNA binding"/>
    <property type="evidence" value="ECO:0007669"/>
    <property type="project" value="UniProtKB-UniRule"/>
</dbReference>
<accession>A0A0X3APG5</accession>
<evidence type="ECO:0000259" key="10">
    <source>
        <dbReference type="PROSITE" id="PS50823"/>
    </source>
</evidence>
<dbReference type="GO" id="GO:0043024">
    <property type="term" value="F:ribosomal small subunit binding"/>
    <property type="evidence" value="ECO:0007669"/>
    <property type="project" value="TreeGrafter"/>
</dbReference>
<keyword evidence="7" id="KW-0699">rRNA-binding</keyword>
<feature type="region of interest" description="G2" evidence="8">
    <location>
        <begin position="38"/>
        <end position="42"/>
    </location>
</feature>
<dbReference type="CDD" id="cd22534">
    <property type="entry name" value="KH-II_Era"/>
    <property type="match status" value="1"/>
</dbReference>
<evidence type="ECO:0000256" key="1">
    <source>
        <dbReference type="ARBA" id="ARBA00007921"/>
    </source>
</evidence>
<dbReference type="Gene3D" id="3.40.50.300">
    <property type="entry name" value="P-loop containing nucleotide triphosphate hydrolases"/>
    <property type="match status" value="1"/>
</dbReference>
<dbReference type="InterPro" id="IPR027417">
    <property type="entry name" value="P-loop_NTPase"/>
</dbReference>
<feature type="region of interest" description="G5" evidence="8">
    <location>
        <begin position="151"/>
        <end position="153"/>
    </location>
</feature>
<dbReference type="NCBIfam" id="TIGR00436">
    <property type="entry name" value="era"/>
    <property type="match status" value="1"/>
</dbReference>
<feature type="domain" description="KH type-2" evidence="10">
    <location>
        <begin position="203"/>
        <end position="279"/>
    </location>
</feature>
<dbReference type="EMBL" id="FCOR01000006">
    <property type="protein sequence ID" value="CVK16246.1"/>
    <property type="molecule type" value="Genomic_DNA"/>
</dbReference>
<evidence type="ECO:0000256" key="2">
    <source>
        <dbReference type="ARBA" id="ARBA00020484"/>
    </source>
</evidence>
<keyword evidence="7" id="KW-0472">Membrane</keyword>